<keyword evidence="5" id="KW-0804">Transcription</keyword>
<dbReference type="Gene3D" id="1.10.10.10">
    <property type="entry name" value="Winged helix-like DNA-binding domain superfamily/Winged helix DNA-binding domain"/>
    <property type="match status" value="1"/>
</dbReference>
<dbReference type="Pfam" id="PF00392">
    <property type="entry name" value="GntR"/>
    <property type="match status" value="1"/>
</dbReference>
<dbReference type="RefSeq" id="WP_257771059.1">
    <property type="nucleotide sequence ID" value="NZ_CP102480.1"/>
</dbReference>
<dbReference type="Gene3D" id="3.40.640.10">
    <property type="entry name" value="Type I PLP-dependent aspartate aminotransferase-like (Major domain)"/>
    <property type="match status" value="1"/>
</dbReference>
<accession>A0A9J7AYK9</accession>
<dbReference type="GO" id="GO:0003700">
    <property type="term" value="F:DNA-binding transcription factor activity"/>
    <property type="evidence" value="ECO:0007669"/>
    <property type="project" value="InterPro"/>
</dbReference>
<dbReference type="Pfam" id="PF00155">
    <property type="entry name" value="Aminotran_1_2"/>
    <property type="match status" value="1"/>
</dbReference>
<keyword evidence="3" id="KW-0805">Transcription regulation</keyword>
<dbReference type="InterPro" id="IPR015424">
    <property type="entry name" value="PyrdxlP-dep_Trfase"/>
</dbReference>
<proteinExistence type="inferred from homology"/>
<dbReference type="CDD" id="cd07377">
    <property type="entry name" value="WHTH_GntR"/>
    <property type="match status" value="1"/>
</dbReference>
<dbReference type="InterPro" id="IPR015422">
    <property type="entry name" value="PyrdxlP-dep_Trfase_small"/>
</dbReference>
<protein>
    <submittedName>
        <fullName evidence="7">PLP-dependent aminotransferase family protein</fullName>
    </submittedName>
</protein>
<dbReference type="GO" id="GO:0030170">
    <property type="term" value="F:pyridoxal phosphate binding"/>
    <property type="evidence" value="ECO:0007669"/>
    <property type="project" value="InterPro"/>
</dbReference>
<keyword evidence="7" id="KW-0032">Aminotransferase</keyword>
<dbReference type="KEGG" id="naci:NUH88_07440"/>
<comment type="similarity">
    <text evidence="1">In the C-terminal section; belongs to the class-I pyridoxal-phosphate-dependent aminotransferase family.</text>
</comment>
<evidence type="ECO:0000256" key="4">
    <source>
        <dbReference type="ARBA" id="ARBA00023125"/>
    </source>
</evidence>
<organism evidence="7 8">
    <name type="scientific">Nisaea acidiphila</name>
    <dbReference type="NCBI Taxonomy" id="1862145"/>
    <lineage>
        <taxon>Bacteria</taxon>
        <taxon>Pseudomonadati</taxon>
        <taxon>Pseudomonadota</taxon>
        <taxon>Alphaproteobacteria</taxon>
        <taxon>Rhodospirillales</taxon>
        <taxon>Thalassobaculaceae</taxon>
        <taxon>Nisaea</taxon>
    </lineage>
</organism>
<evidence type="ECO:0000256" key="3">
    <source>
        <dbReference type="ARBA" id="ARBA00023015"/>
    </source>
</evidence>
<keyword evidence="2" id="KW-0663">Pyridoxal phosphate</keyword>
<keyword evidence="4" id="KW-0238">DNA-binding</keyword>
<evidence type="ECO:0000256" key="5">
    <source>
        <dbReference type="ARBA" id="ARBA00023163"/>
    </source>
</evidence>
<keyword evidence="7" id="KW-0808">Transferase</keyword>
<dbReference type="PANTHER" id="PTHR46577:SF1">
    <property type="entry name" value="HTH-TYPE TRANSCRIPTIONAL REGULATORY PROTEIN GABR"/>
    <property type="match status" value="1"/>
</dbReference>
<dbReference type="Proteomes" id="UP001060336">
    <property type="component" value="Chromosome"/>
</dbReference>
<dbReference type="InterPro" id="IPR051446">
    <property type="entry name" value="HTH_trans_reg/aminotransferase"/>
</dbReference>
<dbReference type="CDD" id="cd00609">
    <property type="entry name" value="AAT_like"/>
    <property type="match status" value="1"/>
</dbReference>
<keyword evidence="8" id="KW-1185">Reference proteome</keyword>
<dbReference type="InterPro" id="IPR004839">
    <property type="entry name" value="Aminotransferase_I/II_large"/>
</dbReference>
<evidence type="ECO:0000256" key="2">
    <source>
        <dbReference type="ARBA" id="ARBA00022898"/>
    </source>
</evidence>
<dbReference type="EMBL" id="CP102480">
    <property type="protein sequence ID" value="UUX51521.1"/>
    <property type="molecule type" value="Genomic_DNA"/>
</dbReference>
<evidence type="ECO:0000256" key="1">
    <source>
        <dbReference type="ARBA" id="ARBA00005384"/>
    </source>
</evidence>
<gene>
    <name evidence="7" type="ORF">NUH88_07440</name>
</gene>
<dbReference type="Gene3D" id="3.90.1150.10">
    <property type="entry name" value="Aspartate Aminotransferase, domain 1"/>
    <property type="match status" value="1"/>
</dbReference>
<reference evidence="7" key="1">
    <citation type="submission" date="2022-08" db="EMBL/GenBank/DDBJ databases">
        <title>Nisaea acidiphila sp. nov., isolated from a marine algal debris and emended description of the genus Nisaea Urios et al. 2008.</title>
        <authorList>
            <person name="Kwon K."/>
        </authorList>
    </citation>
    <scope>NUCLEOTIDE SEQUENCE</scope>
    <source>
        <strain evidence="7">MEBiC11861</strain>
    </source>
</reference>
<dbReference type="PANTHER" id="PTHR46577">
    <property type="entry name" value="HTH-TYPE TRANSCRIPTIONAL REGULATORY PROTEIN GABR"/>
    <property type="match status" value="1"/>
</dbReference>
<dbReference type="InterPro" id="IPR015421">
    <property type="entry name" value="PyrdxlP-dep_Trfase_major"/>
</dbReference>
<dbReference type="GO" id="GO:0003677">
    <property type="term" value="F:DNA binding"/>
    <property type="evidence" value="ECO:0007669"/>
    <property type="project" value="UniProtKB-KW"/>
</dbReference>
<dbReference type="GO" id="GO:0008483">
    <property type="term" value="F:transaminase activity"/>
    <property type="evidence" value="ECO:0007669"/>
    <property type="project" value="UniProtKB-KW"/>
</dbReference>
<dbReference type="SUPFAM" id="SSF46785">
    <property type="entry name" value="Winged helix' DNA-binding domain"/>
    <property type="match status" value="1"/>
</dbReference>
<sequence length="466" mass="50258">MHRPALEWLPDLSGIPGPKYLAIARAMAEDIATGRLAPGTQLPTHRELAYQLGVTVGTVSRAYAEATRRGLIDGEVGRGTFVRRRIGRDMGEIPIGANRGGIDFGLNYPPLGASEREAFSAAMHEIADGHDLLNLLSYAPHGGAPRHRRAAADWMTSLGVKTDAERTIVTTGGQNGMLAAFSALVQAGDTILVEKLTYPGIVPLAEMLGLKIQAVELDEEGVNPDALEEACRSFAPRAMYFMPTLQNPTNTVMSMKRREEVAQIAARYNLILVEDDLYRFLVEDAPEPLSNLLPEQSIFITSAAKQLAPGLRIGCVSAPRAMVPRLERAMRASTWMAAPAMAEIFALWVSRGVAQKLAHEKAAEMRKRQQAAAEILDGFEFAQHPTSMHLWLTVPAPWTDRDAVAVLGEQGVSVSSGQVFATAPGAGRNRLRLSLGNPKDLKTVRHGLTLVADTLAGAPQQAASIV</sequence>
<dbReference type="InterPro" id="IPR036388">
    <property type="entry name" value="WH-like_DNA-bd_sf"/>
</dbReference>
<dbReference type="AlphaFoldDB" id="A0A9J7AYK9"/>
<feature type="domain" description="HTH gntR-type" evidence="6">
    <location>
        <begin position="17"/>
        <end position="85"/>
    </location>
</feature>
<dbReference type="PROSITE" id="PS50949">
    <property type="entry name" value="HTH_GNTR"/>
    <property type="match status" value="1"/>
</dbReference>
<dbReference type="InterPro" id="IPR036390">
    <property type="entry name" value="WH_DNA-bd_sf"/>
</dbReference>
<name>A0A9J7AYK9_9PROT</name>
<evidence type="ECO:0000313" key="8">
    <source>
        <dbReference type="Proteomes" id="UP001060336"/>
    </source>
</evidence>
<dbReference type="SUPFAM" id="SSF53383">
    <property type="entry name" value="PLP-dependent transferases"/>
    <property type="match status" value="1"/>
</dbReference>
<evidence type="ECO:0000313" key="7">
    <source>
        <dbReference type="EMBL" id="UUX51521.1"/>
    </source>
</evidence>
<dbReference type="SMART" id="SM00345">
    <property type="entry name" value="HTH_GNTR"/>
    <property type="match status" value="1"/>
</dbReference>
<dbReference type="InterPro" id="IPR000524">
    <property type="entry name" value="Tscrpt_reg_HTH_GntR"/>
</dbReference>
<evidence type="ECO:0000259" key="6">
    <source>
        <dbReference type="PROSITE" id="PS50949"/>
    </source>
</evidence>